<dbReference type="Ensembl" id="ENSPTET00000052813.1">
    <property type="protein sequence ID" value="ENSPTEP00000039270.1"/>
    <property type="gene ID" value="ENSPTEG00000036368.1"/>
</dbReference>
<accession>A0A8C9IMR2</accession>
<dbReference type="Proteomes" id="UP000694416">
    <property type="component" value="Unplaced"/>
</dbReference>
<dbReference type="PANTHER" id="PTHR12138">
    <property type="entry name" value="PRIMATE-EXPANDED PROTEIN FAMILY"/>
    <property type="match status" value="1"/>
</dbReference>
<organism evidence="1 2">
    <name type="scientific">Piliocolobus tephrosceles</name>
    <name type="common">Ugandan red Colobus</name>
    <dbReference type="NCBI Taxonomy" id="591936"/>
    <lineage>
        <taxon>Eukaryota</taxon>
        <taxon>Metazoa</taxon>
        <taxon>Chordata</taxon>
        <taxon>Craniata</taxon>
        <taxon>Vertebrata</taxon>
        <taxon>Euteleostomi</taxon>
        <taxon>Mammalia</taxon>
        <taxon>Eutheria</taxon>
        <taxon>Euarchontoglires</taxon>
        <taxon>Primates</taxon>
        <taxon>Haplorrhini</taxon>
        <taxon>Catarrhini</taxon>
        <taxon>Cercopithecidae</taxon>
        <taxon>Colobinae</taxon>
        <taxon>Piliocolobus</taxon>
    </lineage>
</organism>
<protein>
    <submittedName>
        <fullName evidence="1">Uncharacterized protein</fullName>
    </submittedName>
</protein>
<reference evidence="1" key="1">
    <citation type="submission" date="2025-08" db="UniProtKB">
        <authorList>
            <consortium name="Ensembl"/>
        </authorList>
    </citation>
    <scope>IDENTIFICATION</scope>
</reference>
<evidence type="ECO:0000313" key="1">
    <source>
        <dbReference type="Ensembl" id="ENSPTEP00000039270.1"/>
    </source>
</evidence>
<dbReference type="PRINTS" id="PR02045">
    <property type="entry name" value="F138DOMAIN"/>
</dbReference>
<reference evidence="1" key="2">
    <citation type="submission" date="2025-09" db="UniProtKB">
        <authorList>
            <consortium name="Ensembl"/>
        </authorList>
    </citation>
    <scope>IDENTIFICATION</scope>
</reference>
<evidence type="ECO:0000313" key="2">
    <source>
        <dbReference type="Proteomes" id="UP000694416"/>
    </source>
</evidence>
<proteinExistence type="predicted"/>
<sequence>SSHLSLPSSWDYRYTPPCSANSSSSFFFVGTRFGHIVQAGLRLLSSSDPPASASQTAGITGFRLCCPGYSLTPRQKQSSCLGLHTRWDYRQEPPCLARCSNFSQVWPTESRSVTRLECSGAISVHCNLCLPGSSDCPASASRVAGTIGVHHHAQLIVIFLVEMEFHHVGQVILISCSARLGLSKCWDYRHESHSQPFFHFF</sequence>
<name>A0A8C9IMR2_9PRIM</name>
<keyword evidence="2" id="KW-1185">Reference proteome</keyword>
<dbReference type="PANTHER" id="PTHR12138:SF152">
    <property type="entry name" value="C2H2-TYPE DOMAIN-CONTAINING PROTEIN"/>
    <property type="match status" value="1"/>
</dbReference>
<dbReference type="AlphaFoldDB" id="A0A8C9IMR2"/>